<dbReference type="Proteomes" id="UP000016932">
    <property type="component" value="Unassembled WGS sequence"/>
</dbReference>
<dbReference type="RefSeq" id="XP_007929102.1">
    <property type="nucleotide sequence ID" value="XM_007930911.1"/>
</dbReference>
<organism evidence="1 2">
    <name type="scientific">Pseudocercospora fijiensis (strain CIRAD86)</name>
    <name type="common">Black leaf streak disease fungus</name>
    <name type="synonym">Mycosphaerella fijiensis</name>
    <dbReference type="NCBI Taxonomy" id="383855"/>
    <lineage>
        <taxon>Eukaryota</taxon>
        <taxon>Fungi</taxon>
        <taxon>Dikarya</taxon>
        <taxon>Ascomycota</taxon>
        <taxon>Pezizomycotina</taxon>
        <taxon>Dothideomycetes</taxon>
        <taxon>Dothideomycetidae</taxon>
        <taxon>Mycosphaerellales</taxon>
        <taxon>Mycosphaerellaceae</taxon>
        <taxon>Pseudocercospora</taxon>
    </lineage>
</organism>
<name>M2ZLS9_PSEFD</name>
<evidence type="ECO:0000313" key="1">
    <source>
        <dbReference type="EMBL" id="EME80029.1"/>
    </source>
</evidence>
<dbReference type="VEuPathDB" id="FungiDB:MYCFIDRAFT_211938"/>
<keyword evidence="2" id="KW-1185">Reference proteome</keyword>
<dbReference type="EMBL" id="KB446561">
    <property type="protein sequence ID" value="EME80029.1"/>
    <property type="molecule type" value="Genomic_DNA"/>
</dbReference>
<proteinExistence type="predicted"/>
<dbReference type="KEGG" id="pfj:MYCFIDRAFT_211938"/>
<protein>
    <submittedName>
        <fullName evidence="1">Uncharacterized protein</fullName>
    </submittedName>
</protein>
<accession>M2ZLS9</accession>
<sequence length="59" mass="6800">MALVRQRYRKYLDDEGLSENDAVKECVTDILLKLPHLSWEACEDAVRLSLQCSTPPELH</sequence>
<dbReference type="AlphaFoldDB" id="M2ZLS9"/>
<reference evidence="1 2" key="1">
    <citation type="journal article" date="2012" name="PLoS Pathog.">
        <title>Diverse lifestyles and strategies of plant pathogenesis encoded in the genomes of eighteen Dothideomycetes fungi.</title>
        <authorList>
            <person name="Ohm R.A."/>
            <person name="Feau N."/>
            <person name="Henrissat B."/>
            <person name="Schoch C.L."/>
            <person name="Horwitz B.A."/>
            <person name="Barry K.W."/>
            <person name="Condon B.J."/>
            <person name="Copeland A.C."/>
            <person name="Dhillon B."/>
            <person name="Glaser F."/>
            <person name="Hesse C.N."/>
            <person name="Kosti I."/>
            <person name="LaButti K."/>
            <person name="Lindquist E.A."/>
            <person name="Lucas S."/>
            <person name="Salamov A.A."/>
            <person name="Bradshaw R.E."/>
            <person name="Ciuffetti L."/>
            <person name="Hamelin R.C."/>
            <person name="Kema G.H.J."/>
            <person name="Lawrence C."/>
            <person name="Scott J.A."/>
            <person name="Spatafora J.W."/>
            <person name="Turgeon B.G."/>
            <person name="de Wit P.J.G.M."/>
            <person name="Zhong S."/>
            <person name="Goodwin S.B."/>
            <person name="Grigoriev I.V."/>
        </authorList>
    </citation>
    <scope>NUCLEOTIDE SEQUENCE [LARGE SCALE GENOMIC DNA]</scope>
    <source>
        <strain evidence="1 2">CIRAD86</strain>
    </source>
</reference>
<dbReference type="HOGENOM" id="CLU_2961865_0_0_1"/>
<gene>
    <name evidence="1" type="ORF">MYCFIDRAFT_211938</name>
</gene>
<dbReference type="GeneID" id="19337558"/>
<evidence type="ECO:0000313" key="2">
    <source>
        <dbReference type="Proteomes" id="UP000016932"/>
    </source>
</evidence>